<reference evidence="1 2" key="1">
    <citation type="submission" date="2014-05" db="EMBL/GenBank/DDBJ databases">
        <authorList>
            <person name="Daugherty S.C."/>
            <person name="Tallon L.J."/>
            <person name="Sadzewicz L."/>
            <person name="Kilian M."/>
            <person name="Tettelin H."/>
        </authorList>
    </citation>
    <scope>NUCLEOTIDE SEQUENCE [LARGE SCALE GENOMIC DNA]</scope>
    <source>
        <strain evidence="1 2">SK608</strain>
    </source>
</reference>
<evidence type="ECO:0000313" key="1">
    <source>
        <dbReference type="EMBL" id="KEQ45868.1"/>
    </source>
</evidence>
<gene>
    <name evidence="1" type="ORF">SK608_1725</name>
</gene>
<protein>
    <submittedName>
        <fullName evidence="1">Uncharacterized protein</fullName>
    </submittedName>
</protein>
<evidence type="ECO:0000313" key="2">
    <source>
        <dbReference type="Proteomes" id="UP000028022"/>
    </source>
</evidence>
<dbReference type="Proteomes" id="UP000028022">
    <property type="component" value="Unassembled WGS sequence"/>
</dbReference>
<organism evidence="1 2">
    <name type="scientific">Streptococcus mitis</name>
    <dbReference type="NCBI Taxonomy" id="28037"/>
    <lineage>
        <taxon>Bacteria</taxon>
        <taxon>Bacillati</taxon>
        <taxon>Bacillota</taxon>
        <taxon>Bacilli</taxon>
        <taxon>Lactobacillales</taxon>
        <taxon>Streptococcaceae</taxon>
        <taxon>Streptococcus</taxon>
        <taxon>Streptococcus mitis group</taxon>
    </lineage>
</organism>
<dbReference type="AlphaFoldDB" id="A0A081QSE5"/>
<dbReference type="EMBL" id="JPFZ01000011">
    <property type="protein sequence ID" value="KEQ45868.1"/>
    <property type="molecule type" value="Genomic_DNA"/>
</dbReference>
<proteinExistence type="predicted"/>
<sequence length="44" mass="5464">MFILSKMQKNYQKLNFRKIFIFWKVNKIFELEHKNNGNSIVFLI</sequence>
<comment type="caution">
    <text evidence="1">The sequence shown here is derived from an EMBL/GenBank/DDBJ whole genome shotgun (WGS) entry which is preliminary data.</text>
</comment>
<name>A0A081QSE5_STRMT</name>
<accession>A0A081QSE5</accession>